<dbReference type="PANTHER" id="PTHR30629:SF2">
    <property type="entry name" value="PROPHAGE INTEGRASE INTS-RELATED"/>
    <property type="match status" value="1"/>
</dbReference>
<dbReference type="GO" id="GO:0015074">
    <property type="term" value="P:DNA integration"/>
    <property type="evidence" value="ECO:0007669"/>
    <property type="project" value="UniProtKB-KW"/>
</dbReference>
<dbReference type="InterPro" id="IPR050808">
    <property type="entry name" value="Phage_Integrase"/>
</dbReference>
<dbReference type="InterPro" id="IPR053876">
    <property type="entry name" value="Phage_int_M"/>
</dbReference>
<dbReference type="InterPro" id="IPR025166">
    <property type="entry name" value="Integrase_DNA_bind_dom"/>
</dbReference>
<dbReference type="Pfam" id="PF22022">
    <property type="entry name" value="Phage_int_M"/>
    <property type="match status" value="1"/>
</dbReference>
<keyword evidence="4" id="KW-0233">DNA recombination</keyword>
<dbReference type="InterPro" id="IPR044068">
    <property type="entry name" value="CB"/>
</dbReference>
<dbReference type="GO" id="GO:0003677">
    <property type="term" value="F:DNA binding"/>
    <property type="evidence" value="ECO:0007669"/>
    <property type="project" value="UniProtKB-UniRule"/>
</dbReference>
<dbReference type="PROSITE" id="PS51900">
    <property type="entry name" value="CB"/>
    <property type="match status" value="1"/>
</dbReference>
<evidence type="ECO:0000259" key="6">
    <source>
        <dbReference type="PROSITE" id="PS51900"/>
    </source>
</evidence>
<dbReference type="InterPro" id="IPR038488">
    <property type="entry name" value="Integrase_DNA-bd_sf"/>
</dbReference>
<dbReference type="Proteomes" id="UP000811365">
    <property type="component" value="Unassembled WGS sequence"/>
</dbReference>
<dbReference type="CDD" id="cd00801">
    <property type="entry name" value="INT_P4_C"/>
    <property type="match status" value="1"/>
</dbReference>
<evidence type="ECO:0000256" key="3">
    <source>
        <dbReference type="ARBA" id="ARBA00023125"/>
    </source>
</evidence>
<proteinExistence type="inferred from homology"/>
<feature type="domain" description="Core-binding (CB)" evidence="6">
    <location>
        <begin position="105"/>
        <end position="188"/>
    </location>
</feature>
<name>A0A9E1LZS6_9FIRM</name>
<dbReference type="Pfam" id="PF00589">
    <property type="entry name" value="Phage_integrase"/>
    <property type="match status" value="1"/>
</dbReference>
<reference evidence="7" key="1">
    <citation type="submission" date="2021-02" db="EMBL/GenBank/DDBJ databases">
        <title>Infant gut strain persistence is associated with maternal origin, phylogeny, and functional potential including surface adhesion and iron acquisition.</title>
        <authorList>
            <person name="Lou Y.C."/>
        </authorList>
    </citation>
    <scope>NUCLEOTIDE SEQUENCE</scope>
    <source>
        <strain evidence="7">L2_039_000G1_dasL2_039_000G1_maxbin2.maxbin.077</strain>
    </source>
</reference>
<dbReference type="Pfam" id="PF13356">
    <property type="entry name" value="Arm-DNA-bind_3"/>
    <property type="match status" value="1"/>
</dbReference>
<dbReference type="Gene3D" id="1.10.443.10">
    <property type="entry name" value="Intergrase catalytic core"/>
    <property type="match status" value="1"/>
</dbReference>
<evidence type="ECO:0000256" key="1">
    <source>
        <dbReference type="ARBA" id="ARBA00008857"/>
    </source>
</evidence>
<dbReference type="EMBL" id="JAGZYH010000129">
    <property type="protein sequence ID" value="MBS6623413.1"/>
    <property type="molecule type" value="Genomic_DNA"/>
</dbReference>
<dbReference type="InterPro" id="IPR010998">
    <property type="entry name" value="Integrase_recombinase_N"/>
</dbReference>
<keyword evidence="2" id="KW-0229">DNA integration</keyword>
<dbReference type="Gene3D" id="1.10.150.130">
    <property type="match status" value="1"/>
</dbReference>
<evidence type="ECO:0000313" key="8">
    <source>
        <dbReference type="Proteomes" id="UP000811365"/>
    </source>
</evidence>
<evidence type="ECO:0000313" key="7">
    <source>
        <dbReference type="EMBL" id="MBS6623413.1"/>
    </source>
</evidence>
<evidence type="ECO:0000256" key="5">
    <source>
        <dbReference type="PROSITE-ProRule" id="PRU01248"/>
    </source>
</evidence>
<dbReference type="InterPro" id="IPR013762">
    <property type="entry name" value="Integrase-like_cat_sf"/>
</dbReference>
<comment type="caution">
    <text evidence="7">The sequence shown here is derived from an EMBL/GenBank/DDBJ whole genome shotgun (WGS) entry which is preliminary data.</text>
</comment>
<evidence type="ECO:0000256" key="2">
    <source>
        <dbReference type="ARBA" id="ARBA00022908"/>
    </source>
</evidence>
<protein>
    <submittedName>
        <fullName evidence="7">Integrase arm-type DNA-binding domain-containing protein</fullName>
    </submittedName>
</protein>
<sequence>MVVLFGTSSEIKVKVQVTSKNVLTLPVGRYSLGGGLMLLVRSESSRQWVVRYRFAGTRKDLSIGGASRVSISAAKARAAKIMAMVTDGIDPMSLKHDEADSKENITFKDFYPGAIATIKDVKRWKNSKHAEQWTSTIETYAVPILGQLRVKDITRGDILEVLKPIWTEKPETASRLRGRLESLFSQAIAEEIIQTNPATWKDGLSFFLPPISKVHEIKHHEAMPLAELKAFAPDISTKASVVARATLFGILTATRAQEFLGARWDEINFDDAIWTIPATRMKCGIEHRVPLSKQAIAVLERSEKTGELIFPAPRSSSKEMVIDSPRAFIRKATGTTATMHGMRSTFRDWCEENFIHEALAERSLAHINSDKVLRAYQRSDLLEQRRPVMQQWADAIMPKKE</sequence>
<dbReference type="GO" id="GO:0006310">
    <property type="term" value="P:DNA recombination"/>
    <property type="evidence" value="ECO:0007669"/>
    <property type="project" value="UniProtKB-KW"/>
</dbReference>
<accession>A0A9E1LZS6</accession>
<keyword evidence="3 5" id="KW-0238">DNA-binding</keyword>
<gene>
    <name evidence="7" type="ORF">KH315_14995</name>
</gene>
<comment type="similarity">
    <text evidence="1">Belongs to the 'phage' integrase family.</text>
</comment>
<dbReference type="Gene3D" id="3.30.160.390">
    <property type="entry name" value="Integrase, DNA-binding domain"/>
    <property type="match status" value="1"/>
</dbReference>
<dbReference type="AlphaFoldDB" id="A0A9E1LZS6"/>
<dbReference type="InterPro" id="IPR011010">
    <property type="entry name" value="DNA_brk_join_enz"/>
</dbReference>
<evidence type="ECO:0000256" key="4">
    <source>
        <dbReference type="ARBA" id="ARBA00023172"/>
    </source>
</evidence>
<dbReference type="PANTHER" id="PTHR30629">
    <property type="entry name" value="PROPHAGE INTEGRASE"/>
    <property type="match status" value="1"/>
</dbReference>
<dbReference type="InterPro" id="IPR002104">
    <property type="entry name" value="Integrase_catalytic"/>
</dbReference>
<organism evidence="7 8">
    <name type="scientific">Faecalibacterium prausnitzii</name>
    <dbReference type="NCBI Taxonomy" id="853"/>
    <lineage>
        <taxon>Bacteria</taxon>
        <taxon>Bacillati</taxon>
        <taxon>Bacillota</taxon>
        <taxon>Clostridia</taxon>
        <taxon>Eubacteriales</taxon>
        <taxon>Oscillospiraceae</taxon>
        <taxon>Faecalibacterium</taxon>
    </lineage>
</organism>
<dbReference type="SUPFAM" id="SSF56349">
    <property type="entry name" value="DNA breaking-rejoining enzymes"/>
    <property type="match status" value="1"/>
</dbReference>